<proteinExistence type="predicted"/>
<gene>
    <name evidence="1" type="ORF">SS50377_ee040</name>
</gene>
<dbReference type="AlphaFoldDB" id="V6LGN5"/>
<dbReference type="EMBL" id="KI546152">
    <property type="protein sequence ID" value="EST42866.1"/>
    <property type="molecule type" value="Genomic_DNA"/>
</dbReference>
<evidence type="ECO:0000313" key="1">
    <source>
        <dbReference type="EMBL" id="EST42866.1"/>
    </source>
</evidence>
<name>V6LGN5_9EUKA</name>
<accession>V6LGN5</accession>
<reference evidence="1" key="1">
    <citation type="journal article" date="2014" name="PLoS Genet.">
        <title>The Genome of Spironucleus salmonicida Highlights a Fish Pathogen Adapted to Fluctuating Environments.</title>
        <authorList>
            <person name="Xu F."/>
            <person name="Jerlstrom-Hultqvist J."/>
            <person name="Einarsson E."/>
            <person name="Astvaldsson A."/>
            <person name="Svard S.G."/>
            <person name="Andersson J.O."/>
        </authorList>
    </citation>
    <scope>NUCLEOTIDE SEQUENCE</scope>
</reference>
<protein>
    <submittedName>
        <fullName evidence="1">Uncharacterized protein</fullName>
    </submittedName>
</protein>
<organism evidence="1">
    <name type="scientific">Spironucleus salmonicida</name>
    <dbReference type="NCBI Taxonomy" id="348837"/>
    <lineage>
        <taxon>Eukaryota</taxon>
        <taxon>Metamonada</taxon>
        <taxon>Diplomonadida</taxon>
        <taxon>Hexamitidae</taxon>
        <taxon>Hexamitinae</taxon>
        <taxon>Spironucleus</taxon>
    </lineage>
</organism>
<sequence>MPSTMIEFTFLELLTAVETYFPSFFAHQKKHSMQPTNLVCISSNFSAHSQYSSSTPSGRIVIVHDLHLVCTRFKEQTIFAFIPYPHII</sequence>